<gene>
    <name evidence="2" type="ORF">PLEPLA_LOCUS8710</name>
</gene>
<protein>
    <submittedName>
        <fullName evidence="2">Uncharacterized protein</fullName>
    </submittedName>
</protein>
<dbReference type="Proteomes" id="UP001153269">
    <property type="component" value="Unassembled WGS sequence"/>
</dbReference>
<proteinExistence type="predicted"/>
<organism evidence="2 3">
    <name type="scientific">Pleuronectes platessa</name>
    <name type="common">European plaice</name>
    <dbReference type="NCBI Taxonomy" id="8262"/>
    <lineage>
        <taxon>Eukaryota</taxon>
        <taxon>Metazoa</taxon>
        <taxon>Chordata</taxon>
        <taxon>Craniata</taxon>
        <taxon>Vertebrata</taxon>
        <taxon>Euteleostomi</taxon>
        <taxon>Actinopterygii</taxon>
        <taxon>Neopterygii</taxon>
        <taxon>Teleostei</taxon>
        <taxon>Neoteleostei</taxon>
        <taxon>Acanthomorphata</taxon>
        <taxon>Carangaria</taxon>
        <taxon>Pleuronectiformes</taxon>
        <taxon>Pleuronectoidei</taxon>
        <taxon>Pleuronectidae</taxon>
        <taxon>Pleuronectes</taxon>
    </lineage>
</organism>
<dbReference type="AlphaFoldDB" id="A0A9N7TY42"/>
<name>A0A9N7TY42_PLEPL</name>
<sequence length="154" mass="17307">MVQSQTEQDPVCVVWDRKPRRPDRHNKIRLAHSSQKCQLPPPMQSSLGEVSDFKPTRDTKEAEYLDLGRFPPVGIRQVPIGLACLQKRRPVQSFDFLHHLLPVGFEPTSSPARVEALRVVPMDTKQLAGIQNRTWRVACSQALGAGKSEDDRGS</sequence>
<evidence type="ECO:0000256" key="1">
    <source>
        <dbReference type="SAM" id="MobiDB-lite"/>
    </source>
</evidence>
<keyword evidence="3" id="KW-1185">Reference proteome</keyword>
<accession>A0A9N7TY42</accession>
<reference evidence="2" key="1">
    <citation type="submission" date="2020-03" db="EMBL/GenBank/DDBJ databases">
        <authorList>
            <person name="Weist P."/>
        </authorList>
    </citation>
    <scope>NUCLEOTIDE SEQUENCE</scope>
</reference>
<evidence type="ECO:0000313" key="2">
    <source>
        <dbReference type="EMBL" id="CAB1420833.1"/>
    </source>
</evidence>
<dbReference type="EMBL" id="CADEAL010000483">
    <property type="protein sequence ID" value="CAB1420833.1"/>
    <property type="molecule type" value="Genomic_DNA"/>
</dbReference>
<feature type="region of interest" description="Disordered" evidence="1">
    <location>
        <begin position="36"/>
        <end position="55"/>
    </location>
</feature>
<comment type="caution">
    <text evidence="2">The sequence shown here is derived from an EMBL/GenBank/DDBJ whole genome shotgun (WGS) entry which is preliminary data.</text>
</comment>
<evidence type="ECO:0000313" key="3">
    <source>
        <dbReference type="Proteomes" id="UP001153269"/>
    </source>
</evidence>